<protein>
    <submittedName>
        <fullName evidence="1">Uncharacterized protein</fullName>
    </submittedName>
</protein>
<proteinExistence type="predicted"/>
<evidence type="ECO:0000313" key="2">
    <source>
        <dbReference type="Proteomes" id="UP000006038"/>
    </source>
</evidence>
<name>J3MTH0_ORYBR</name>
<reference evidence="1" key="2">
    <citation type="submission" date="2013-04" db="UniProtKB">
        <authorList>
            <consortium name="EnsemblPlants"/>
        </authorList>
    </citation>
    <scope>IDENTIFICATION</scope>
</reference>
<evidence type="ECO:0000313" key="1">
    <source>
        <dbReference type="EnsemblPlants" id="OB08G24000.1"/>
    </source>
</evidence>
<keyword evidence="2" id="KW-1185">Reference proteome</keyword>
<sequence length="57" mass="6237">MHCASPDAPKRQGARLVAAVSLLLLSDEIVPKDTLVQKCSRIAQLPLQRSRSFCTCN</sequence>
<dbReference type="HOGENOM" id="CLU_2999694_0_0_1"/>
<accession>J3MTH0</accession>
<dbReference type="Gramene" id="OB08G24000.1">
    <property type="protein sequence ID" value="OB08G24000.1"/>
    <property type="gene ID" value="OB08G24000"/>
</dbReference>
<reference evidence="1" key="1">
    <citation type="journal article" date="2013" name="Nat. Commun.">
        <title>Whole-genome sequencing of Oryza brachyantha reveals mechanisms underlying Oryza genome evolution.</title>
        <authorList>
            <person name="Chen J."/>
            <person name="Huang Q."/>
            <person name="Gao D."/>
            <person name="Wang J."/>
            <person name="Lang Y."/>
            <person name="Liu T."/>
            <person name="Li B."/>
            <person name="Bai Z."/>
            <person name="Luis Goicoechea J."/>
            <person name="Liang C."/>
            <person name="Chen C."/>
            <person name="Zhang W."/>
            <person name="Sun S."/>
            <person name="Liao Y."/>
            <person name="Zhang X."/>
            <person name="Yang L."/>
            <person name="Song C."/>
            <person name="Wang M."/>
            <person name="Shi J."/>
            <person name="Liu G."/>
            <person name="Liu J."/>
            <person name="Zhou H."/>
            <person name="Zhou W."/>
            <person name="Yu Q."/>
            <person name="An N."/>
            <person name="Chen Y."/>
            <person name="Cai Q."/>
            <person name="Wang B."/>
            <person name="Liu B."/>
            <person name="Min J."/>
            <person name="Huang Y."/>
            <person name="Wu H."/>
            <person name="Li Z."/>
            <person name="Zhang Y."/>
            <person name="Yin Y."/>
            <person name="Song W."/>
            <person name="Jiang J."/>
            <person name="Jackson S.A."/>
            <person name="Wing R.A."/>
            <person name="Wang J."/>
            <person name="Chen M."/>
        </authorList>
    </citation>
    <scope>NUCLEOTIDE SEQUENCE [LARGE SCALE GENOMIC DNA]</scope>
    <source>
        <strain evidence="1">cv. IRGC 101232</strain>
    </source>
</reference>
<dbReference type="AlphaFoldDB" id="J3MTH0"/>
<organism evidence="1">
    <name type="scientific">Oryza brachyantha</name>
    <name type="common">malo sina</name>
    <dbReference type="NCBI Taxonomy" id="4533"/>
    <lineage>
        <taxon>Eukaryota</taxon>
        <taxon>Viridiplantae</taxon>
        <taxon>Streptophyta</taxon>
        <taxon>Embryophyta</taxon>
        <taxon>Tracheophyta</taxon>
        <taxon>Spermatophyta</taxon>
        <taxon>Magnoliopsida</taxon>
        <taxon>Liliopsida</taxon>
        <taxon>Poales</taxon>
        <taxon>Poaceae</taxon>
        <taxon>BOP clade</taxon>
        <taxon>Oryzoideae</taxon>
        <taxon>Oryzeae</taxon>
        <taxon>Oryzinae</taxon>
        <taxon>Oryza</taxon>
    </lineage>
</organism>
<dbReference type="Proteomes" id="UP000006038">
    <property type="component" value="Chromosome 8"/>
</dbReference>
<dbReference type="EnsemblPlants" id="OB08G24000.1">
    <property type="protein sequence ID" value="OB08G24000.1"/>
    <property type="gene ID" value="OB08G24000"/>
</dbReference>